<gene>
    <name evidence="3" type="ORF">DAETH_11700</name>
</gene>
<feature type="domain" description="DUF218" evidence="2">
    <location>
        <begin position="97"/>
        <end position="253"/>
    </location>
</feature>
<keyword evidence="1" id="KW-1133">Transmembrane helix</keyword>
<dbReference type="PANTHER" id="PTHR30336">
    <property type="entry name" value="INNER MEMBRANE PROTEIN, PROBABLE PERMEASE"/>
    <property type="match status" value="1"/>
</dbReference>
<keyword evidence="1" id="KW-0472">Membrane</keyword>
<evidence type="ECO:0000313" key="3">
    <source>
        <dbReference type="EMBL" id="BDP41201.1"/>
    </source>
</evidence>
<feature type="transmembrane region" description="Helical" evidence="1">
    <location>
        <begin position="12"/>
        <end position="30"/>
    </location>
</feature>
<reference evidence="3" key="1">
    <citation type="submission" date="2022-07" db="EMBL/GenBank/DDBJ databases">
        <title>Complete Genome Sequence of the Radioresistant Bacterium Deinococcus aetherius ST0316, Isolated from the Air Dust collected in Lower Stratosphere above Japan.</title>
        <authorList>
            <person name="Satoh K."/>
            <person name="Hagiwara K."/>
            <person name="Katsumata K."/>
            <person name="Kubo A."/>
            <person name="Yokobori S."/>
            <person name="Yamagishi A."/>
            <person name="Oono Y."/>
            <person name="Narumi I."/>
        </authorList>
    </citation>
    <scope>NUCLEOTIDE SEQUENCE</scope>
    <source>
        <strain evidence="3">ST0316</strain>
    </source>
</reference>
<evidence type="ECO:0000259" key="2">
    <source>
        <dbReference type="Pfam" id="PF02698"/>
    </source>
</evidence>
<dbReference type="InterPro" id="IPR051599">
    <property type="entry name" value="Cell_Envelope_Assoc"/>
</dbReference>
<feature type="transmembrane region" description="Helical" evidence="1">
    <location>
        <begin position="36"/>
        <end position="53"/>
    </location>
</feature>
<feature type="transmembrane region" description="Helical" evidence="1">
    <location>
        <begin position="60"/>
        <end position="80"/>
    </location>
</feature>
<dbReference type="Pfam" id="PF02698">
    <property type="entry name" value="DUF218"/>
    <property type="match status" value="1"/>
</dbReference>
<dbReference type="CDD" id="cd06259">
    <property type="entry name" value="YdcF-like"/>
    <property type="match status" value="1"/>
</dbReference>
<dbReference type="Proteomes" id="UP001064971">
    <property type="component" value="Chromosome"/>
</dbReference>
<sequence>MARVTLGERGRGVLGGAAVGGAVAVLAAFLGEIRASVPLLLALLAAGMLGGAFSRTRRVLNMGAGVLALSLVPCLVTPVLRGPLAALAVNQAPTRADAIVVLGGGVQCRSRTPETTSLIRLLRGLELWRAGYAPVLTVSEQSGRIGPGDCVKLSDLERAQITALYPAGGPEVLTLRRVTTTRDEAARVRDLARARGWSRVLLVTSPWHSRRALGLFRAQGVGAVSVNAPETRFDLTLPTPADRLAAARVLAYEGLSRLKAALGGTPERWRSTIHPSPSSTLTCYELPGNHGYRRGARGVAGGARGGFPGSAGAPP</sequence>
<evidence type="ECO:0000256" key="1">
    <source>
        <dbReference type="SAM" id="Phobius"/>
    </source>
</evidence>
<organism evidence="3 4">
    <name type="scientific">Deinococcus aetherius</name>
    <dbReference type="NCBI Taxonomy" id="200252"/>
    <lineage>
        <taxon>Bacteria</taxon>
        <taxon>Thermotogati</taxon>
        <taxon>Deinococcota</taxon>
        <taxon>Deinococci</taxon>
        <taxon>Deinococcales</taxon>
        <taxon>Deinococcaceae</taxon>
        <taxon>Deinococcus</taxon>
    </lineage>
</organism>
<protein>
    <recommendedName>
        <fullName evidence="2">DUF218 domain-containing protein</fullName>
    </recommendedName>
</protein>
<accession>A0ABN6RHL3</accession>
<dbReference type="InterPro" id="IPR003848">
    <property type="entry name" value="DUF218"/>
</dbReference>
<name>A0ABN6RHL3_9DEIO</name>
<dbReference type="EMBL" id="AP026560">
    <property type="protein sequence ID" value="BDP41201.1"/>
    <property type="molecule type" value="Genomic_DNA"/>
</dbReference>
<keyword evidence="4" id="KW-1185">Reference proteome</keyword>
<keyword evidence="1" id="KW-0812">Transmembrane</keyword>
<dbReference type="PANTHER" id="PTHR30336:SF4">
    <property type="entry name" value="ENVELOPE BIOGENESIS FACTOR ELYC"/>
    <property type="match status" value="1"/>
</dbReference>
<evidence type="ECO:0000313" key="4">
    <source>
        <dbReference type="Proteomes" id="UP001064971"/>
    </source>
</evidence>
<proteinExistence type="predicted"/>